<reference evidence="2 3" key="1">
    <citation type="submission" date="2018-02" db="EMBL/GenBank/DDBJ databases">
        <authorList>
            <person name="Machado R.A."/>
        </authorList>
    </citation>
    <scope>NUCLEOTIDE SEQUENCE [LARGE SCALE GENOMIC DNA]</scope>
    <source>
        <strain evidence="2 3">DSM 23271</strain>
    </source>
</reference>
<dbReference type="RefSeq" id="WP_166286691.1">
    <property type="nucleotide sequence ID" value="NZ_CAWPIE010000005.1"/>
</dbReference>
<keyword evidence="1" id="KW-0812">Transmembrane</keyword>
<dbReference type="Proteomes" id="UP000547931">
    <property type="component" value="Unassembled WGS sequence"/>
</dbReference>
<protein>
    <submittedName>
        <fullName evidence="2">Uncharacterized protein</fullName>
    </submittedName>
</protein>
<comment type="caution">
    <text evidence="2">The sequence shown here is derived from an EMBL/GenBank/DDBJ whole genome shotgun (WGS) entry which is preliminary data.</text>
</comment>
<keyword evidence="1" id="KW-0472">Membrane</keyword>
<dbReference type="EMBL" id="PUJV01000005">
    <property type="protein sequence ID" value="NHB95962.1"/>
    <property type="molecule type" value="Genomic_DNA"/>
</dbReference>
<name>A0A7X5QK82_9GAMM</name>
<evidence type="ECO:0000313" key="2">
    <source>
        <dbReference type="EMBL" id="NHB95962.1"/>
    </source>
</evidence>
<gene>
    <name evidence="2" type="ORF">C5470_05795</name>
</gene>
<proteinExistence type="predicted"/>
<keyword evidence="1" id="KW-1133">Transmembrane helix</keyword>
<accession>A0A7X5QK82</accession>
<organism evidence="2 3">
    <name type="scientific">Photorhabdus stackebrandtii</name>
    <dbReference type="NCBI Taxonomy" id="1123042"/>
    <lineage>
        <taxon>Bacteria</taxon>
        <taxon>Pseudomonadati</taxon>
        <taxon>Pseudomonadota</taxon>
        <taxon>Gammaproteobacteria</taxon>
        <taxon>Enterobacterales</taxon>
        <taxon>Morganellaceae</taxon>
        <taxon>Photorhabdus</taxon>
    </lineage>
</organism>
<evidence type="ECO:0000256" key="1">
    <source>
        <dbReference type="SAM" id="Phobius"/>
    </source>
</evidence>
<dbReference type="AlphaFoldDB" id="A0A7X5QK82"/>
<sequence>MYDDCLHIAKYKHVPTEFRCYDLLTDTTFVIFVVYQGWFILGTIYAIGAMAKAEFQSKQETLL</sequence>
<evidence type="ECO:0000313" key="3">
    <source>
        <dbReference type="Proteomes" id="UP000547931"/>
    </source>
</evidence>
<keyword evidence="3" id="KW-1185">Reference proteome</keyword>
<feature type="transmembrane region" description="Helical" evidence="1">
    <location>
        <begin position="29"/>
        <end position="48"/>
    </location>
</feature>